<accession>A0A2T4IEK1</accession>
<dbReference type="RefSeq" id="WP_107493521.1">
    <property type="nucleotide sequence ID" value="NZ_PZKC01000007.1"/>
</dbReference>
<evidence type="ECO:0000256" key="4">
    <source>
        <dbReference type="ARBA" id="ARBA00022692"/>
    </source>
</evidence>
<evidence type="ECO:0000256" key="2">
    <source>
        <dbReference type="ARBA" id="ARBA00006434"/>
    </source>
</evidence>
<evidence type="ECO:0000313" key="11">
    <source>
        <dbReference type="Proteomes" id="UP000241193"/>
    </source>
</evidence>
<reference evidence="10 11" key="1">
    <citation type="submission" date="2018-03" db="EMBL/GenBank/DDBJ databases">
        <authorList>
            <person name="Keele B.F."/>
        </authorList>
    </citation>
    <scope>NUCLEOTIDE SEQUENCE [LARGE SCALE GENOMIC DNA]</scope>
    <source>
        <strain evidence="10 11">D20</strain>
    </source>
</reference>
<evidence type="ECO:0000256" key="8">
    <source>
        <dbReference type="SAM" id="MobiDB-lite"/>
    </source>
</evidence>
<feature type="transmembrane region" description="Helical" evidence="9">
    <location>
        <begin position="314"/>
        <end position="339"/>
    </location>
</feature>
<keyword evidence="5 9" id="KW-1133">Transmembrane helix</keyword>
<feature type="transmembrane region" description="Helical" evidence="9">
    <location>
        <begin position="37"/>
        <end position="64"/>
    </location>
</feature>
<dbReference type="GO" id="GO:0005886">
    <property type="term" value="C:plasma membrane"/>
    <property type="evidence" value="ECO:0007669"/>
    <property type="project" value="TreeGrafter"/>
</dbReference>
<comment type="subcellular location">
    <subcellularLocation>
        <location evidence="1">Membrane</location>
        <topology evidence="1">Multi-pass membrane protein</topology>
    </subcellularLocation>
</comment>
<evidence type="ECO:0000256" key="7">
    <source>
        <dbReference type="RuleBase" id="RU362091"/>
    </source>
</evidence>
<dbReference type="InterPro" id="IPR038377">
    <property type="entry name" value="Na/Glc_symporter_sf"/>
</dbReference>
<evidence type="ECO:0000256" key="5">
    <source>
        <dbReference type="ARBA" id="ARBA00022989"/>
    </source>
</evidence>
<keyword evidence="4 9" id="KW-0812">Transmembrane</keyword>
<evidence type="ECO:0000256" key="1">
    <source>
        <dbReference type="ARBA" id="ARBA00004141"/>
    </source>
</evidence>
<dbReference type="EMBL" id="PZKC01000007">
    <property type="protein sequence ID" value="PTD96200.1"/>
    <property type="molecule type" value="Genomic_DNA"/>
</dbReference>
<feature type="transmembrane region" description="Helical" evidence="9">
    <location>
        <begin position="393"/>
        <end position="410"/>
    </location>
</feature>
<evidence type="ECO:0000256" key="6">
    <source>
        <dbReference type="ARBA" id="ARBA00023136"/>
    </source>
</evidence>
<organism evidence="10 11">
    <name type="scientific">Pseudothauera lacus</name>
    <dbReference type="NCBI Taxonomy" id="2136175"/>
    <lineage>
        <taxon>Bacteria</taxon>
        <taxon>Pseudomonadati</taxon>
        <taxon>Pseudomonadota</taxon>
        <taxon>Betaproteobacteria</taxon>
        <taxon>Rhodocyclales</taxon>
        <taxon>Zoogloeaceae</taxon>
        <taxon>Pseudothauera</taxon>
    </lineage>
</organism>
<dbReference type="PANTHER" id="PTHR48086">
    <property type="entry name" value="SODIUM/PROLINE SYMPORTER-RELATED"/>
    <property type="match status" value="1"/>
</dbReference>
<feature type="transmembrane region" description="Helical" evidence="9">
    <location>
        <begin position="258"/>
        <end position="282"/>
    </location>
</feature>
<keyword evidence="3" id="KW-0813">Transport</keyword>
<reference evidence="10 11" key="2">
    <citation type="submission" date="2018-04" db="EMBL/GenBank/DDBJ databases">
        <title>Thauera lacus sp. nov., isolated from an saline lake in Inner Mongolia, China.</title>
        <authorList>
            <person name="Liang Q.-Y."/>
        </authorList>
    </citation>
    <scope>NUCLEOTIDE SEQUENCE [LARGE SCALE GENOMIC DNA]</scope>
    <source>
        <strain evidence="10 11">D20</strain>
    </source>
</reference>
<feature type="transmembrane region" description="Helical" evidence="9">
    <location>
        <begin position="146"/>
        <end position="166"/>
    </location>
</feature>
<feature type="transmembrane region" description="Helical" evidence="9">
    <location>
        <begin position="115"/>
        <end position="140"/>
    </location>
</feature>
<name>A0A2T4IEK1_9RHOO</name>
<feature type="transmembrane region" description="Helical" evidence="9">
    <location>
        <begin position="173"/>
        <end position="193"/>
    </location>
</feature>
<evidence type="ECO:0000313" key="10">
    <source>
        <dbReference type="EMBL" id="PTD96200.1"/>
    </source>
</evidence>
<dbReference type="Gene3D" id="1.20.1730.10">
    <property type="entry name" value="Sodium/glucose cotransporter"/>
    <property type="match status" value="1"/>
</dbReference>
<sequence length="486" mass="52605">MLLWLVVAYLVISIGIGLVAATKVHNARDYIVAGRNLPMYIVLAMVFATWFGAETVLGISATFIDEGFRGLISDPLGASICLVLFGLIFARPLYRMNLLTLGDFFRVRYNRSTELILSLCIIASYLGWVGAQIAALGLVFNVLSDGVVTMNQGMVIGAAVVLLYTLFGGMWSVAITTFVQMIVIVAGLLYVTWLAGDMAGGFNTVIERAAADGKFEWLPSLDALDMLAWTAALLTMALGSIPQQDVFQRVNSSKNERIAVWGTTLGGVSYFFFAAVPLFLAYSATLIDPGMVERLMDEDTQLILPHLIVNYMPFAAQVIFFGALLSVIMSTASGTLLAPSVTFSENILRGFIPNMSDRQFLWSTRITVAVFAVLVTIYATSTETTIHHMVENAYRVTLAGAFVPLAAGLFWKRANNLGAALAIAFGMATWLLLEFTVPEGDVEPQLIGLVAAIIGMLIGGYLGPQSHHRPHAGHHRAAAATHHVAR</sequence>
<gene>
    <name evidence="10" type="ORF">C8261_09740</name>
</gene>
<dbReference type="Pfam" id="PF00474">
    <property type="entry name" value="SSF"/>
    <property type="match status" value="1"/>
</dbReference>
<comment type="similarity">
    <text evidence="2 7">Belongs to the sodium:solute symporter (SSF) (TC 2.A.21) family.</text>
</comment>
<feature type="region of interest" description="Disordered" evidence="8">
    <location>
        <begin position="467"/>
        <end position="486"/>
    </location>
</feature>
<feature type="transmembrane region" description="Helical" evidence="9">
    <location>
        <begin position="226"/>
        <end position="246"/>
    </location>
</feature>
<dbReference type="OrthoDB" id="9789704at2"/>
<dbReference type="AlphaFoldDB" id="A0A2T4IEK1"/>
<evidence type="ECO:0000256" key="3">
    <source>
        <dbReference type="ARBA" id="ARBA00022448"/>
    </source>
</evidence>
<dbReference type="PANTHER" id="PTHR48086:SF7">
    <property type="entry name" value="SODIUM-SOLUTE SYMPORTER-RELATED"/>
    <property type="match status" value="1"/>
</dbReference>
<comment type="caution">
    <text evidence="10">The sequence shown here is derived from an EMBL/GenBank/DDBJ whole genome shotgun (WGS) entry which is preliminary data.</text>
</comment>
<feature type="transmembrane region" description="Helical" evidence="9">
    <location>
        <begin position="76"/>
        <end position="94"/>
    </location>
</feature>
<keyword evidence="6 9" id="KW-0472">Membrane</keyword>
<feature type="transmembrane region" description="Helical" evidence="9">
    <location>
        <begin position="6"/>
        <end position="25"/>
    </location>
</feature>
<feature type="transmembrane region" description="Helical" evidence="9">
    <location>
        <begin position="360"/>
        <end position="381"/>
    </location>
</feature>
<proteinExistence type="inferred from homology"/>
<dbReference type="Proteomes" id="UP000241193">
    <property type="component" value="Unassembled WGS sequence"/>
</dbReference>
<dbReference type="PROSITE" id="PS50283">
    <property type="entry name" value="NA_SOLUT_SYMP_3"/>
    <property type="match status" value="1"/>
</dbReference>
<protein>
    <submittedName>
        <fullName evidence="10">Sodium:solute symporter</fullName>
    </submittedName>
</protein>
<dbReference type="InterPro" id="IPR001734">
    <property type="entry name" value="Na/solute_symporter"/>
</dbReference>
<keyword evidence="11" id="KW-1185">Reference proteome</keyword>
<evidence type="ECO:0000256" key="9">
    <source>
        <dbReference type="SAM" id="Phobius"/>
    </source>
</evidence>
<feature type="transmembrane region" description="Helical" evidence="9">
    <location>
        <begin position="417"/>
        <end position="433"/>
    </location>
</feature>
<dbReference type="GO" id="GO:0022857">
    <property type="term" value="F:transmembrane transporter activity"/>
    <property type="evidence" value="ECO:0007669"/>
    <property type="project" value="InterPro"/>
</dbReference>
<dbReference type="InterPro" id="IPR050277">
    <property type="entry name" value="Sodium:Solute_Symporter"/>
</dbReference>
<feature type="transmembrane region" description="Helical" evidence="9">
    <location>
        <begin position="445"/>
        <end position="463"/>
    </location>
</feature>
<dbReference type="CDD" id="cd11474">
    <property type="entry name" value="SLC5sbd_CHT"/>
    <property type="match status" value="1"/>
</dbReference>